<feature type="domain" description="DDH" evidence="6">
    <location>
        <begin position="71"/>
        <end position="214"/>
    </location>
</feature>
<dbReference type="GO" id="GO:0006310">
    <property type="term" value="P:DNA recombination"/>
    <property type="evidence" value="ECO:0007669"/>
    <property type="project" value="InterPro"/>
</dbReference>
<keyword evidence="4" id="KW-0378">Hydrolase</keyword>
<evidence type="ECO:0000313" key="10">
    <source>
        <dbReference type="EMBL" id="SDB96655.1"/>
    </source>
</evidence>
<evidence type="ECO:0000256" key="2">
    <source>
        <dbReference type="ARBA" id="ARBA00019841"/>
    </source>
</evidence>
<dbReference type="GO" id="GO:0008409">
    <property type="term" value="F:5'-3' exonuclease activity"/>
    <property type="evidence" value="ECO:0007669"/>
    <property type="project" value="InterPro"/>
</dbReference>
<dbReference type="EMBL" id="FMYI01000003">
    <property type="protein sequence ID" value="SDB96655.1"/>
    <property type="molecule type" value="Genomic_DNA"/>
</dbReference>
<dbReference type="Pfam" id="PF10141">
    <property type="entry name" value="ssDNA-exonuc_C"/>
    <property type="match status" value="1"/>
</dbReference>
<dbReference type="InterPro" id="IPR001667">
    <property type="entry name" value="DDH_dom"/>
</dbReference>
<evidence type="ECO:0000259" key="6">
    <source>
        <dbReference type="Pfam" id="PF01368"/>
    </source>
</evidence>
<dbReference type="GO" id="GO:0003676">
    <property type="term" value="F:nucleic acid binding"/>
    <property type="evidence" value="ECO:0007669"/>
    <property type="project" value="InterPro"/>
</dbReference>
<sequence length="767" mass="86751">MLKNRMKWNFLNHDRDLPIIDQLLENRQINDSIDKEQFLNPSLDHLNNPEMMDGMNIAKVRIEEAIENGESILVFGDYDADGVTATTLLVETLNELGAMCDYYIPNRFTEGYGPNPNAFKEAKQQGFDLIITVDTGIAAVESASTAKELGLDLIITDHHEPQEELPEALAIIHPKLSPEYPFNELAGVGVAFKLAHHLLGYFPHQFLDLVAIGTVADLVPLLGENRVLVHHGLQGLKTTKRQGLKALKEVIGIKDDVTEQDIGFGIGPRLNAVGRLQAAYPAVELLLTDDPSEAQKIASEIHLINQERQEIVTAITQEAETIIEANIEKMKRVIVVAKEGWNEGVLGIVASKLVRHYQRPVICLTIKPEDQKAKGSGRSIPAFDLFENGMEIKHLFLQFGGHAQAAGMSLEIDQIDAVRDSLNKLAKEKLSDDDYKEQLDIDATLSISSVDLNIVETIQKLAPFGMGNPKPIFHFKGTTKSVKQIGANKNHLKFDLITSKEEQGISSVAFGMGDLVKYLTPETPIDVSANLEINEWNGMKKSQLMIKDILIDDFQLFDFRGSKFWKSEFKELNDDNALFVRFQPSTTSELFSLIDADQLNEQPIQSKMVVLVDMPNDLSEISTLLNTIQPQNILACYSVGDDHFLNSFPTRDDFKWFYGFLMKRKRYSKDQDRKLIQQHKGWKEEKIEFIINVFYDLKFVTIFNGVVQPNQDVIKKDLTESNVYQNRLKEREVQEVLYYSNYNELKKWLKSQVEHSSSSEEEIAHGF</sequence>
<evidence type="ECO:0000259" key="9">
    <source>
        <dbReference type="Pfam" id="PF17768"/>
    </source>
</evidence>
<dbReference type="OrthoDB" id="9809852at2"/>
<dbReference type="PANTHER" id="PTHR30255:SF2">
    <property type="entry name" value="SINGLE-STRANDED-DNA-SPECIFIC EXONUCLEASE RECJ"/>
    <property type="match status" value="1"/>
</dbReference>
<evidence type="ECO:0000256" key="1">
    <source>
        <dbReference type="ARBA" id="ARBA00005915"/>
    </source>
</evidence>
<dbReference type="Gene3D" id="3.10.310.30">
    <property type="match status" value="1"/>
</dbReference>
<feature type="domain" description="RecJ OB" evidence="9">
    <location>
        <begin position="441"/>
        <end position="548"/>
    </location>
</feature>
<dbReference type="GO" id="GO:0006281">
    <property type="term" value="P:DNA repair"/>
    <property type="evidence" value="ECO:0007669"/>
    <property type="project" value="InterPro"/>
</dbReference>
<dbReference type="STRING" id="1612202.SAMN05421734_103180"/>
<dbReference type="NCBIfam" id="TIGR00644">
    <property type="entry name" value="recJ"/>
    <property type="match status" value="1"/>
</dbReference>
<organism evidence="10 11">
    <name type="scientific">Pelagirhabdus alkalitolerans</name>
    <dbReference type="NCBI Taxonomy" id="1612202"/>
    <lineage>
        <taxon>Bacteria</taxon>
        <taxon>Bacillati</taxon>
        <taxon>Bacillota</taxon>
        <taxon>Bacilli</taxon>
        <taxon>Bacillales</taxon>
        <taxon>Bacillaceae</taxon>
        <taxon>Pelagirhabdus</taxon>
    </lineage>
</organism>
<evidence type="ECO:0000259" key="8">
    <source>
        <dbReference type="Pfam" id="PF10141"/>
    </source>
</evidence>
<dbReference type="Pfam" id="PF02272">
    <property type="entry name" value="DHHA1"/>
    <property type="match status" value="1"/>
</dbReference>
<proteinExistence type="inferred from homology"/>
<dbReference type="RefSeq" id="WP_090794306.1">
    <property type="nucleotide sequence ID" value="NZ_FMYI01000003.1"/>
</dbReference>
<feature type="domain" description="DHHA1" evidence="7">
    <location>
        <begin position="332"/>
        <end position="427"/>
    </location>
</feature>
<keyword evidence="11" id="KW-1185">Reference proteome</keyword>
<dbReference type="InterPro" id="IPR004610">
    <property type="entry name" value="RecJ"/>
</dbReference>
<gene>
    <name evidence="10" type="ORF">SAMN05421734_103180</name>
</gene>
<protein>
    <recommendedName>
        <fullName evidence="2">Single-stranded-DNA-specific exonuclease RecJ</fullName>
    </recommendedName>
</protein>
<accession>A0A1G6HS11</accession>
<dbReference type="InterPro" id="IPR018779">
    <property type="entry name" value="RecJ_C"/>
</dbReference>
<evidence type="ECO:0000259" key="7">
    <source>
        <dbReference type="Pfam" id="PF02272"/>
    </source>
</evidence>
<dbReference type="Pfam" id="PF17768">
    <property type="entry name" value="RecJ_OB"/>
    <property type="match status" value="1"/>
</dbReference>
<evidence type="ECO:0000256" key="4">
    <source>
        <dbReference type="ARBA" id="ARBA00022801"/>
    </source>
</evidence>
<dbReference type="PANTHER" id="PTHR30255">
    <property type="entry name" value="SINGLE-STRANDED-DNA-SPECIFIC EXONUCLEASE RECJ"/>
    <property type="match status" value="1"/>
</dbReference>
<dbReference type="InterPro" id="IPR041122">
    <property type="entry name" value="RecJ_OB"/>
</dbReference>
<dbReference type="Pfam" id="PF01368">
    <property type="entry name" value="DHH"/>
    <property type="match status" value="1"/>
</dbReference>
<dbReference type="Gene3D" id="3.90.1640.30">
    <property type="match status" value="1"/>
</dbReference>
<feature type="domain" description="Single-stranded-DNA-specific exonuclease RecJ C-terminal" evidence="8">
    <location>
        <begin position="555"/>
        <end position="749"/>
    </location>
</feature>
<dbReference type="InterPro" id="IPR038763">
    <property type="entry name" value="DHH_sf"/>
</dbReference>
<dbReference type="AlphaFoldDB" id="A0A1G6HS11"/>
<name>A0A1G6HS11_9BACI</name>
<dbReference type="SUPFAM" id="SSF64182">
    <property type="entry name" value="DHH phosphoesterases"/>
    <property type="match status" value="1"/>
</dbReference>
<dbReference type="Proteomes" id="UP000242949">
    <property type="component" value="Unassembled WGS sequence"/>
</dbReference>
<reference evidence="11" key="1">
    <citation type="submission" date="2016-09" db="EMBL/GenBank/DDBJ databases">
        <authorList>
            <person name="Varghese N."/>
            <person name="Submissions S."/>
        </authorList>
    </citation>
    <scope>NUCLEOTIDE SEQUENCE [LARGE SCALE GENOMIC DNA]</scope>
    <source>
        <strain evidence="11">S5</strain>
    </source>
</reference>
<evidence type="ECO:0000256" key="5">
    <source>
        <dbReference type="ARBA" id="ARBA00022839"/>
    </source>
</evidence>
<comment type="similarity">
    <text evidence="1">Belongs to the RecJ family.</text>
</comment>
<evidence type="ECO:0000313" key="11">
    <source>
        <dbReference type="Proteomes" id="UP000242949"/>
    </source>
</evidence>
<keyword evidence="3" id="KW-0540">Nuclease</keyword>
<keyword evidence="5 10" id="KW-0269">Exonuclease</keyword>
<evidence type="ECO:0000256" key="3">
    <source>
        <dbReference type="ARBA" id="ARBA00022722"/>
    </source>
</evidence>
<dbReference type="InterPro" id="IPR051673">
    <property type="entry name" value="SSDNA_exonuclease_RecJ"/>
</dbReference>
<dbReference type="InterPro" id="IPR003156">
    <property type="entry name" value="DHHA1_dom"/>
</dbReference>